<dbReference type="InterPro" id="IPR052343">
    <property type="entry name" value="Retrotransposon-Effector_Assoc"/>
</dbReference>
<evidence type="ECO:0000313" key="3">
    <source>
        <dbReference type="Proteomes" id="UP000596661"/>
    </source>
</evidence>
<reference evidence="2" key="2">
    <citation type="submission" date="2021-03" db="UniProtKB">
        <authorList>
            <consortium name="EnsemblPlants"/>
        </authorList>
    </citation>
    <scope>IDENTIFICATION</scope>
</reference>
<dbReference type="AlphaFoldDB" id="A0A803PT45"/>
<sequence length="169" mass="19299">MGLCGPTIDQGAFVKGKSIVYNILILQDLLKNYKRKNYSPRCTIKINISKAYDTVNWDFLEQLLNAYCFPKKFISWVMICVRNTSYILLMNGRFQCNFKGEQGLRQGDPISPLLFVLIMEYLSRKFQLATKEEKFSKCWQVYMCGWDFQVGPVISSAGVLGSGVCNSIS</sequence>
<dbReference type="PANTHER" id="PTHR46890">
    <property type="entry name" value="NON-LTR RETROLELEMENT REVERSE TRANSCRIPTASE-LIKE PROTEIN-RELATED"/>
    <property type="match status" value="1"/>
</dbReference>
<protein>
    <recommendedName>
        <fullName evidence="1">Reverse transcriptase domain-containing protein</fullName>
    </recommendedName>
</protein>
<dbReference type="OMA" id="VNWNFLK"/>
<dbReference type="Gramene" id="evm.model.06.1107">
    <property type="protein sequence ID" value="cds.evm.model.06.1107"/>
    <property type="gene ID" value="evm.TU.06.1107"/>
</dbReference>
<reference evidence="2" key="1">
    <citation type="submission" date="2018-11" db="EMBL/GenBank/DDBJ databases">
        <authorList>
            <person name="Grassa J C."/>
        </authorList>
    </citation>
    <scope>NUCLEOTIDE SEQUENCE [LARGE SCALE GENOMIC DNA]</scope>
</reference>
<feature type="domain" description="Reverse transcriptase" evidence="1">
    <location>
        <begin position="12"/>
        <end position="143"/>
    </location>
</feature>
<organism evidence="2 3">
    <name type="scientific">Cannabis sativa</name>
    <name type="common">Hemp</name>
    <name type="synonym">Marijuana</name>
    <dbReference type="NCBI Taxonomy" id="3483"/>
    <lineage>
        <taxon>Eukaryota</taxon>
        <taxon>Viridiplantae</taxon>
        <taxon>Streptophyta</taxon>
        <taxon>Embryophyta</taxon>
        <taxon>Tracheophyta</taxon>
        <taxon>Spermatophyta</taxon>
        <taxon>Magnoliopsida</taxon>
        <taxon>eudicotyledons</taxon>
        <taxon>Gunneridae</taxon>
        <taxon>Pentapetalae</taxon>
        <taxon>rosids</taxon>
        <taxon>fabids</taxon>
        <taxon>Rosales</taxon>
        <taxon>Cannabaceae</taxon>
        <taxon>Cannabis</taxon>
    </lineage>
</organism>
<proteinExistence type="predicted"/>
<evidence type="ECO:0000259" key="1">
    <source>
        <dbReference type="Pfam" id="PF00078"/>
    </source>
</evidence>
<dbReference type="Pfam" id="PF00078">
    <property type="entry name" value="RVT_1"/>
    <property type="match status" value="1"/>
</dbReference>
<dbReference type="Proteomes" id="UP000596661">
    <property type="component" value="Chromosome 6"/>
</dbReference>
<dbReference type="InterPro" id="IPR000477">
    <property type="entry name" value="RT_dom"/>
</dbReference>
<accession>A0A803PT45</accession>
<dbReference type="InterPro" id="IPR043502">
    <property type="entry name" value="DNA/RNA_pol_sf"/>
</dbReference>
<name>A0A803PT45_CANSA</name>
<dbReference type="PANTHER" id="PTHR46890:SF43">
    <property type="entry name" value="NON-LTR RETROELEMENT REVERSE TRANSCRIPTASE"/>
    <property type="match status" value="1"/>
</dbReference>
<keyword evidence="3" id="KW-1185">Reference proteome</keyword>
<evidence type="ECO:0000313" key="2">
    <source>
        <dbReference type="EnsemblPlants" id="cds.evm.model.06.1107"/>
    </source>
</evidence>
<dbReference type="EnsemblPlants" id="evm.model.06.1107">
    <property type="protein sequence ID" value="cds.evm.model.06.1107"/>
    <property type="gene ID" value="evm.TU.06.1107"/>
</dbReference>
<dbReference type="SUPFAM" id="SSF56672">
    <property type="entry name" value="DNA/RNA polymerases"/>
    <property type="match status" value="1"/>
</dbReference>
<dbReference type="EMBL" id="UZAU01000589">
    <property type="status" value="NOT_ANNOTATED_CDS"/>
    <property type="molecule type" value="Genomic_DNA"/>
</dbReference>